<gene>
    <name evidence="8" type="primary">ptp_1</name>
    <name evidence="8" type="ORF">LMG31506_03331</name>
</gene>
<dbReference type="PRINTS" id="PR00719">
    <property type="entry name" value="LMWPTPASE"/>
</dbReference>
<keyword evidence="4" id="KW-0904">Protein phosphatase</keyword>
<comment type="similarity">
    <text evidence="1">Belongs to the low molecular weight phosphotyrosine protein phosphatase family.</text>
</comment>
<dbReference type="RefSeq" id="WP_211948267.1">
    <property type="nucleotide sequence ID" value="NZ_CAJPUY010000011.1"/>
</dbReference>
<dbReference type="SMART" id="SM00226">
    <property type="entry name" value="LMWPc"/>
    <property type="match status" value="1"/>
</dbReference>
<evidence type="ECO:0000313" key="9">
    <source>
        <dbReference type="Proteomes" id="UP000672934"/>
    </source>
</evidence>
<feature type="active site" evidence="6">
    <location>
        <position position="15"/>
    </location>
</feature>
<evidence type="ECO:0000256" key="5">
    <source>
        <dbReference type="ARBA" id="ARBA00051722"/>
    </source>
</evidence>
<evidence type="ECO:0000256" key="1">
    <source>
        <dbReference type="ARBA" id="ARBA00011063"/>
    </source>
</evidence>
<dbReference type="Proteomes" id="UP000672934">
    <property type="component" value="Unassembled WGS sequence"/>
</dbReference>
<dbReference type="InterPro" id="IPR050438">
    <property type="entry name" value="LMW_PTPase"/>
</dbReference>
<dbReference type="SUPFAM" id="SSF52788">
    <property type="entry name" value="Phosphotyrosine protein phosphatases I"/>
    <property type="match status" value="1"/>
</dbReference>
<dbReference type="GO" id="GO:0004725">
    <property type="term" value="F:protein tyrosine phosphatase activity"/>
    <property type="evidence" value="ECO:0007669"/>
    <property type="project" value="UniProtKB-EC"/>
</dbReference>
<feature type="active site" description="Nucleophile" evidence="6">
    <location>
        <position position="9"/>
    </location>
</feature>
<evidence type="ECO:0000256" key="3">
    <source>
        <dbReference type="ARBA" id="ARBA00022801"/>
    </source>
</evidence>
<evidence type="ECO:0000313" key="8">
    <source>
        <dbReference type="EMBL" id="CAG2146132.1"/>
    </source>
</evidence>
<dbReference type="EMBL" id="CAJPUY010000011">
    <property type="protein sequence ID" value="CAG2146132.1"/>
    <property type="molecule type" value="Genomic_DNA"/>
</dbReference>
<comment type="catalytic activity">
    <reaction evidence="5">
        <text>O-phospho-L-tyrosyl-[protein] + H2O = L-tyrosyl-[protein] + phosphate</text>
        <dbReference type="Rhea" id="RHEA:10684"/>
        <dbReference type="Rhea" id="RHEA-COMP:10136"/>
        <dbReference type="Rhea" id="RHEA-COMP:20101"/>
        <dbReference type="ChEBI" id="CHEBI:15377"/>
        <dbReference type="ChEBI" id="CHEBI:43474"/>
        <dbReference type="ChEBI" id="CHEBI:46858"/>
        <dbReference type="ChEBI" id="CHEBI:61978"/>
        <dbReference type="EC" id="3.1.3.48"/>
    </reaction>
</comment>
<accession>A0A916ITX8</accession>
<evidence type="ECO:0000259" key="7">
    <source>
        <dbReference type="SMART" id="SM00226"/>
    </source>
</evidence>
<keyword evidence="9" id="KW-1185">Reference proteome</keyword>
<keyword evidence="3 8" id="KW-0378">Hydrolase</keyword>
<dbReference type="CDD" id="cd16343">
    <property type="entry name" value="LMWPTP"/>
    <property type="match status" value="1"/>
</dbReference>
<dbReference type="PANTHER" id="PTHR11717">
    <property type="entry name" value="LOW MOLECULAR WEIGHT PROTEIN TYROSINE PHOSPHATASE"/>
    <property type="match status" value="1"/>
</dbReference>
<organism evidence="8 9">
    <name type="scientific">Cupriavidus yeoncheonensis</name>
    <dbReference type="NCBI Taxonomy" id="1462994"/>
    <lineage>
        <taxon>Bacteria</taxon>
        <taxon>Pseudomonadati</taxon>
        <taxon>Pseudomonadota</taxon>
        <taxon>Betaproteobacteria</taxon>
        <taxon>Burkholderiales</taxon>
        <taxon>Burkholderiaceae</taxon>
        <taxon>Cupriavidus</taxon>
    </lineage>
</organism>
<evidence type="ECO:0000256" key="4">
    <source>
        <dbReference type="ARBA" id="ARBA00022912"/>
    </source>
</evidence>
<dbReference type="EC" id="3.1.3.48" evidence="2"/>
<feature type="domain" description="Phosphotyrosine protein phosphatase I" evidence="7">
    <location>
        <begin position="3"/>
        <end position="140"/>
    </location>
</feature>
<name>A0A916ITX8_9BURK</name>
<sequence length="154" mass="16579">MIRSVLVICIGNICRSPMAACLLRRALPECDVTSAGLSPPVGANADSRAIRLLADEGCDLADHRARAVDETMVAQADLVLVMDSEQRREMESLFPQARGKTFRLCEFVHVDVPDPYGGSFNMFSIVLGLIKQGIATWSAQIQAAESASSVGDEP</sequence>
<dbReference type="Pfam" id="PF01451">
    <property type="entry name" value="LMWPc"/>
    <property type="match status" value="1"/>
</dbReference>
<dbReference type="InterPro" id="IPR036196">
    <property type="entry name" value="Ptyr_pPase_sf"/>
</dbReference>
<proteinExistence type="inferred from homology"/>
<dbReference type="PANTHER" id="PTHR11717:SF31">
    <property type="entry name" value="LOW MOLECULAR WEIGHT PROTEIN-TYROSINE-PHOSPHATASE ETP-RELATED"/>
    <property type="match status" value="1"/>
</dbReference>
<dbReference type="InterPro" id="IPR017867">
    <property type="entry name" value="Tyr_phospatase_low_mol_wt"/>
</dbReference>
<comment type="caution">
    <text evidence="8">The sequence shown here is derived from an EMBL/GenBank/DDBJ whole genome shotgun (WGS) entry which is preliminary data.</text>
</comment>
<dbReference type="InterPro" id="IPR023485">
    <property type="entry name" value="Ptyr_pPase"/>
</dbReference>
<dbReference type="AlphaFoldDB" id="A0A916ITX8"/>
<protein>
    <recommendedName>
        <fullName evidence="2">protein-tyrosine-phosphatase</fullName>
        <ecNumber evidence="2">3.1.3.48</ecNumber>
    </recommendedName>
</protein>
<evidence type="ECO:0000256" key="6">
    <source>
        <dbReference type="PIRSR" id="PIRSR617867-1"/>
    </source>
</evidence>
<dbReference type="Gene3D" id="3.40.50.2300">
    <property type="match status" value="1"/>
</dbReference>
<feature type="active site" description="Proton donor" evidence="6">
    <location>
        <position position="114"/>
    </location>
</feature>
<reference evidence="8" key="1">
    <citation type="submission" date="2021-03" db="EMBL/GenBank/DDBJ databases">
        <authorList>
            <person name="Peeters C."/>
        </authorList>
    </citation>
    <scope>NUCLEOTIDE SEQUENCE</scope>
    <source>
        <strain evidence="8">LMG 31506</strain>
    </source>
</reference>
<evidence type="ECO:0000256" key="2">
    <source>
        <dbReference type="ARBA" id="ARBA00013064"/>
    </source>
</evidence>